<reference evidence="5" key="1">
    <citation type="journal article" date="2019" name="Int. J. Syst. Evol. Microbiol.">
        <title>The Global Catalogue of Microorganisms (GCM) 10K type strain sequencing project: providing services to taxonomists for standard genome sequencing and annotation.</title>
        <authorList>
            <consortium name="The Broad Institute Genomics Platform"/>
            <consortium name="The Broad Institute Genome Sequencing Center for Infectious Disease"/>
            <person name="Wu L."/>
            <person name="Ma J."/>
        </authorList>
    </citation>
    <scope>NUCLEOTIDE SEQUENCE [LARGE SCALE GENOMIC DNA]</scope>
    <source>
        <strain evidence="5">YJ-61-S</strain>
    </source>
</reference>
<dbReference type="Pfam" id="PF13699">
    <property type="entry name" value="eCIS_core"/>
    <property type="match status" value="1"/>
</dbReference>
<name>A0ABV9HZ60_9FLAO</name>
<comment type="caution">
    <text evidence="4">The sequence shown here is derived from an EMBL/GenBank/DDBJ whole genome shotgun (WGS) entry which is preliminary data.</text>
</comment>
<dbReference type="SUPFAM" id="SSF48371">
    <property type="entry name" value="ARM repeat"/>
    <property type="match status" value="1"/>
</dbReference>
<dbReference type="EMBL" id="JBHSFV010000009">
    <property type="protein sequence ID" value="MFC4635127.1"/>
    <property type="molecule type" value="Genomic_DNA"/>
</dbReference>
<feature type="region of interest" description="Disordered" evidence="1">
    <location>
        <begin position="101"/>
        <end position="216"/>
    </location>
</feature>
<dbReference type="InterPro" id="IPR016024">
    <property type="entry name" value="ARM-type_fold"/>
</dbReference>
<feature type="compositionally biased region" description="Polar residues" evidence="1">
    <location>
        <begin position="126"/>
        <end position="135"/>
    </location>
</feature>
<feature type="compositionally biased region" description="Polar residues" evidence="1">
    <location>
        <begin position="192"/>
        <end position="205"/>
    </location>
</feature>
<sequence>MFAAATKSSTPSRNPSLFSHGASTPFIQPKLEVGKPGDKYEVEADKAADQIVARSNDTSTPFFPATPIIQKQSEEDIQQQPVVDPIIPGIQRKETSFLQKVEEEEVQKSEENTSEEADLQMMTDLEQVQESSIENTIQSKETSQETTSTLPSVQQMSSEDLQKKEEEEIQEKEEEEVQTLQKQAVGDVGDDNTVSPSVENTLQSTKGGGSPLDTNTRGEMESGFGADFSSVRVHNDSTAVQMNQQLGAQAFTNGSDIYFNEGNYNPGSDSGKHLLAHELTHTVQQGGASIQRKPLQISSAPVMVQGFAISDLPSLAVNEIRDIARRIPGYTLFTVVIEYNPITNERVERTAINLVQGLLELIPVAGPAIFDKLQEYGILERAFDWVRGQLNELGLSSTAILDLIGEAWDELEFPYTNALEILTRKFNTLLNRVTRFISSLTDQLLTWIKEALIDVAEPYLEENQAWSLLKKVLHYDPLRDEEVQAETVEILEDFLMLIGKETELEQMRERGTLQETADWLDTQMGAFSSLLGQLTSLIDAAWDAIQPENLPNILESLTALATQAGTFLEGLWDFASTIAIEVLKLIKDALLGWLSTVAADIPGFTLLTVIIRTNPLTGEVVERSIQNIIRGFMGLVPGGEAKYQELRESGVIPRAAGQIEALIAQLGMSAATIIQLFTDLWNSFTIDDLVDPLPAFERITAQFGEPITKLFTFVVKVVKVLIELILEIMGIPPDMIANIIANAMSAFEDIKNDPVAFLMNLLDALKTGFLQFLNNIGAHLLSGLQNWLFGTLADAGVEIPSDLSIRSLLGMAMEVLGITLDNILERLAIRIGPERVEQIRSVLDTLTGVWAFVRDVIERGPIAIWEYIQDQISNLWNVIRDGIMGFIQERVIQQAIGWLLSFLDVTGIMPVIRGVQTAFNAITSFIEKIREILEIVNSFVAGIADIARGNIQSAANFLETALADGIPVAISFLAKQLGLGDISEKIAEMIENTRAMINEGIDWLIEQALAAGTAFLSALGLGGSDEAEAEEEGNETQEEGSENIIGLSNPVNVDGGHTLKIEGTIENIEVNVYSDKQTLNELLNDKRQDIHDSQDTDSEYEAKSSAITRLFSEKTLLGTNIGAYKRAVDNAYTSGHGNSPITEAYDLIRTNLTNIAADLVIIGVLDHDTELPVSEVSFETDSKGRSYILRAAPLSKIPGNTRGSTPTQNPQGWDTIPVSLRSSGAWVRAHLLNHRLHGPGITDNLFPGTRDMNLRDMENQVEHFAKEAVWDNNQVIFYNVDVSYGNTGAFEDIPTVVVMSFGPYDVETSTPGSPTKTKRFTQEPPSTSVRVTINSSSHGALNSKAIAEGGTNGTGLSGFFRRLVQGRPSGGYQNIIQVRTIVSSLYDDQNAFMAAFPKFNNLVNTNILEYD</sequence>
<evidence type="ECO:0000313" key="5">
    <source>
        <dbReference type="Proteomes" id="UP001596043"/>
    </source>
</evidence>
<keyword evidence="5" id="KW-1185">Reference proteome</keyword>
<evidence type="ECO:0000259" key="3">
    <source>
        <dbReference type="Pfam" id="PF13930"/>
    </source>
</evidence>
<dbReference type="InterPro" id="IPR044927">
    <property type="entry name" value="Endonuclea_NS_2"/>
</dbReference>
<gene>
    <name evidence="4" type="ORF">ACFO3O_14500</name>
</gene>
<feature type="domain" description="Type VII secretion system protein EssD-like" evidence="3">
    <location>
        <begin position="1174"/>
        <end position="1285"/>
    </location>
</feature>
<organism evidence="4 5">
    <name type="scientific">Dokdonia ponticola</name>
    <dbReference type="NCBI Taxonomy" id="2041041"/>
    <lineage>
        <taxon>Bacteria</taxon>
        <taxon>Pseudomonadati</taxon>
        <taxon>Bacteroidota</taxon>
        <taxon>Flavobacteriia</taxon>
        <taxon>Flavobacteriales</taxon>
        <taxon>Flavobacteriaceae</taxon>
        <taxon>Dokdonia</taxon>
    </lineage>
</organism>
<evidence type="ECO:0000259" key="2">
    <source>
        <dbReference type="Pfam" id="PF13699"/>
    </source>
</evidence>
<dbReference type="Proteomes" id="UP001596043">
    <property type="component" value="Unassembled WGS sequence"/>
</dbReference>
<feature type="compositionally biased region" description="Low complexity" evidence="1">
    <location>
        <begin position="136"/>
        <end position="149"/>
    </location>
</feature>
<feature type="compositionally biased region" description="Polar residues" evidence="1">
    <location>
        <begin position="1"/>
        <end position="26"/>
    </location>
</feature>
<dbReference type="InterPro" id="IPR025295">
    <property type="entry name" value="eCIS_core_dom"/>
</dbReference>
<proteinExistence type="predicted"/>
<feature type="region of interest" description="Disordered" evidence="1">
    <location>
        <begin position="1"/>
        <end position="35"/>
    </location>
</feature>
<feature type="compositionally biased region" description="Acidic residues" evidence="1">
    <location>
        <begin position="167"/>
        <end position="177"/>
    </location>
</feature>
<evidence type="ECO:0000256" key="1">
    <source>
        <dbReference type="SAM" id="MobiDB-lite"/>
    </source>
</evidence>
<evidence type="ECO:0000313" key="4">
    <source>
        <dbReference type="EMBL" id="MFC4635127.1"/>
    </source>
</evidence>
<feature type="compositionally biased region" description="Polar residues" evidence="1">
    <location>
        <begin position="150"/>
        <end position="159"/>
    </location>
</feature>
<protein>
    <submittedName>
        <fullName evidence="4">DUF4157 domain-containing protein</fullName>
    </submittedName>
</protein>
<dbReference type="RefSeq" id="WP_379980049.1">
    <property type="nucleotide sequence ID" value="NZ_JBHSFV010000009.1"/>
</dbReference>
<dbReference type="Pfam" id="PF13930">
    <property type="entry name" value="Endonuclea_NS_2"/>
    <property type="match status" value="1"/>
</dbReference>
<accession>A0ABV9HZ60</accession>
<feature type="domain" description="eCIS core" evidence="2">
    <location>
        <begin position="211"/>
        <end position="288"/>
    </location>
</feature>